<comment type="function">
    <text evidence="7">Adds poly(A) tail to the 3' end of many RNAs, which usually targets these RNAs for decay. Plays a significant role in the global control of gene expression, through influencing the rate of transcript degradation, and in the general RNA quality control.</text>
</comment>
<organism evidence="13 14">
    <name type="scientific">Saccharospirillum salsuginis</name>
    <dbReference type="NCBI Taxonomy" id="418750"/>
    <lineage>
        <taxon>Bacteria</taxon>
        <taxon>Pseudomonadati</taxon>
        <taxon>Pseudomonadota</taxon>
        <taxon>Gammaproteobacteria</taxon>
        <taxon>Oceanospirillales</taxon>
        <taxon>Saccharospirillaceae</taxon>
        <taxon>Saccharospirillum</taxon>
    </lineage>
</organism>
<evidence type="ECO:0000256" key="3">
    <source>
        <dbReference type="ARBA" id="ARBA00022741"/>
    </source>
</evidence>
<dbReference type="NCBIfam" id="TIGR01942">
    <property type="entry name" value="pcnB"/>
    <property type="match status" value="1"/>
</dbReference>
<feature type="compositionally biased region" description="Basic and acidic residues" evidence="9">
    <location>
        <begin position="417"/>
        <end position="430"/>
    </location>
</feature>
<gene>
    <name evidence="7 13" type="primary">pcnB</name>
    <name evidence="13" type="ORF">GCM10007392_10890</name>
</gene>
<name>A0A918N6E4_9GAMM</name>
<dbReference type="InterPro" id="IPR010206">
    <property type="entry name" value="PolA_pol_I"/>
</dbReference>
<dbReference type="SUPFAM" id="SSF81891">
    <property type="entry name" value="Poly A polymerase C-terminal region-like"/>
    <property type="match status" value="1"/>
</dbReference>
<dbReference type="SUPFAM" id="SSF81301">
    <property type="entry name" value="Nucleotidyltransferase"/>
    <property type="match status" value="1"/>
</dbReference>
<reference evidence="13" key="1">
    <citation type="journal article" date="2014" name="Int. J. Syst. Evol. Microbiol.">
        <title>Complete genome sequence of Corynebacterium casei LMG S-19264T (=DSM 44701T), isolated from a smear-ripened cheese.</title>
        <authorList>
            <consortium name="US DOE Joint Genome Institute (JGI-PGF)"/>
            <person name="Walter F."/>
            <person name="Albersmeier A."/>
            <person name="Kalinowski J."/>
            <person name="Ruckert C."/>
        </authorList>
    </citation>
    <scope>NUCLEOTIDE SEQUENCE</scope>
    <source>
        <strain evidence="13">KCTC 22169</strain>
    </source>
</reference>
<dbReference type="InterPro" id="IPR052191">
    <property type="entry name" value="tRNA_ntf/polyA_polymerase_I"/>
</dbReference>
<feature type="domain" description="tRNA nucleotidyltransferase/poly(A) polymerase RNA and SrmB- binding" evidence="12">
    <location>
        <begin position="210"/>
        <end position="272"/>
    </location>
</feature>
<dbReference type="Gene3D" id="1.10.3090.10">
    <property type="entry name" value="cca-adding enzyme, domain 2"/>
    <property type="match status" value="1"/>
</dbReference>
<reference evidence="13" key="2">
    <citation type="submission" date="2020-09" db="EMBL/GenBank/DDBJ databases">
        <authorList>
            <person name="Sun Q."/>
            <person name="Kim S."/>
        </authorList>
    </citation>
    <scope>NUCLEOTIDE SEQUENCE</scope>
    <source>
        <strain evidence="13">KCTC 22169</strain>
    </source>
</reference>
<dbReference type="InterPro" id="IPR002646">
    <property type="entry name" value="PolA_pol_head_dom"/>
</dbReference>
<evidence type="ECO:0000313" key="13">
    <source>
        <dbReference type="EMBL" id="GGX45677.1"/>
    </source>
</evidence>
<accession>A0A918N6E4</accession>
<dbReference type="GO" id="GO:0043633">
    <property type="term" value="P:polyadenylation-dependent RNA catabolic process"/>
    <property type="evidence" value="ECO:0007669"/>
    <property type="project" value="InterPro"/>
</dbReference>
<dbReference type="GO" id="GO:0006397">
    <property type="term" value="P:mRNA processing"/>
    <property type="evidence" value="ECO:0007669"/>
    <property type="project" value="UniProtKB-KW"/>
</dbReference>
<comment type="similarity">
    <text evidence="7 8">Belongs to the tRNA nucleotidyltransferase/poly(A) polymerase family.</text>
</comment>
<dbReference type="AlphaFoldDB" id="A0A918N6E4"/>
<comment type="catalytic activity">
    <reaction evidence="7">
        <text>RNA(n) + ATP = RNA(n)-3'-adenine ribonucleotide + diphosphate</text>
        <dbReference type="Rhea" id="RHEA:11332"/>
        <dbReference type="Rhea" id="RHEA-COMP:14527"/>
        <dbReference type="Rhea" id="RHEA-COMP:17347"/>
        <dbReference type="ChEBI" id="CHEBI:30616"/>
        <dbReference type="ChEBI" id="CHEBI:33019"/>
        <dbReference type="ChEBI" id="CHEBI:140395"/>
        <dbReference type="ChEBI" id="CHEBI:173115"/>
        <dbReference type="EC" id="2.7.7.19"/>
    </reaction>
</comment>
<keyword evidence="14" id="KW-1185">Reference proteome</keyword>
<feature type="region of interest" description="Disordered" evidence="9">
    <location>
        <begin position="414"/>
        <end position="447"/>
    </location>
</feature>
<evidence type="ECO:0000256" key="8">
    <source>
        <dbReference type="RuleBase" id="RU003953"/>
    </source>
</evidence>
<evidence type="ECO:0000256" key="1">
    <source>
        <dbReference type="ARBA" id="ARBA00022664"/>
    </source>
</evidence>
<dbReference type="InterPro" id="IPR032828">
    <property type="entry name" value="PolyA_RNA-bd"/>
</dbReference>
<evidence type="ECO:0000259" key="10">
    <source>
        <dbReference type="Pfam" id="PF01743"/>
    </source>
</evidence>
<dbReference type="CDD" id="cd05398">
    <property type="entry name" value="NT_ClassII-CCAase"/>
    <property type="match status" value="1"/>
</dbReference>
<feature type="active site" evidence="7">
    <location>
        <position position="72"/>
    </location>
</feature>
<feature type="active site" evidence="7">
    <location>
        <position position="70"/>
    </location>
</feature>
<feature type="compositionally biased region" description="Basic residues" evidence="9">
    <location>
        <begin position="431"/>
        <end position="440"/>
    </location>
</feature>
<dbReference type="EMBL" id="BMXR01000002">
    <property type="protein sequence ID" value="GGX45677.1"/>
    <property type="molecule type" value="Genomic_DNA"/>
</dbReference>
<dbReference type="Pfam" id="PF01743">
    <property type="entry name" value="PolyA_pol"/>
    <property type="match status" value="1"/>
</dbReference>
<dbReference type="InterPro" id="IPR043519">
    <property type="entry name" value="NT_sf"/>
</dbReference>
<dbReference type="Proteomes" id="UP000626148">
    <property type="component" value="Unassembled WGS sequence"/>
</dbReference>
<feature type="active site" evidence="7">
    <location>
        <position position="152"/>
    </location>
</feature>
<feature type="domain" description="Polymerase A arginine-rich C-terminal" evidence="11">
    <location>
        <begin position="327"/>
        <end position="440"/>
    </location>
</feature>
<evidence type="ECO:0000259" key="12">
    <source>
        <dbReference type="Pfam" id="PF12627"/>
    </source>
</evidence>
<dbReference type="Gene3D" id="3.30.460.10">
    <property type="entry name" value="Beta Polymerase, domain 2"/>
    <property type="match status" value="1"/>
</dbReference>
<evidence type="ECO:0000256" key="2">
    <source>
        <dbReference type="ARBA" id="ARBA00022679"/>
    </source>
</evidence>
<dbReference type="Pfam" id="PF12626">
    <property type="entry name" value="PolyA_pol_arg_C"/>
    <property type="match status" value="1"/>
</dbReference>
<keyword evidence="5 7" id="KW-0694">RNA-binding</keyword>
<evidence type="ECO:0000256" key="6">
    <source>
        <dbReference type="ARBA" id="ARBA00023163"/>
    </source>
</evidence>
<evidence type="ECO:0000256" key="4">
    <source>
        <dbReference type="ARBA" id="ARBA00022840"/>
    </source>
</evidence>
<dbReference type="Pfam" id="PF12627">
    <property type="entry name" value="PolyA_pol_RNAbd"/>
    <property type="match status" value="1"/>
</dbReference>
<protein>
    <recommendedName>
        <fullName evidence="7">Poly(A) polymerase I</fullName>
        <shortName evidence="7">PAP I</shortName>
        <ecNumber evidence="7">2.7.7.19</ecNumber>
    </recommendedName>
</protein>
<evidence type="ECO:0000256" key="5">
    <source>
        <dbReference type="ARBA" id="ARBA00022884"/>
    </source>
</evidence>
<dbReference type="PANTHER" id="PTHR43051">
    <property type="entry name" value="POLYNUCLEOTIDE ADENYLYLTRANSFERASE FAMILY PROTEIN"/>
    <property type="match status" value="1"/>
</dbReference>
<dbReference type="RefSeq" id="WP_189607473.1">
    <property type="nucleotide sequence ID" value="NZ_BMXR01000002.1"/>
</dbReference>
<keyword evidence="1 7" id="KW-0507">mRNA processing</keyword>
<comment type="caution">
    <text evidence="13">The sequence shown here is derived from an EMBL/GenBank/DDBJ whole genome shotgun (WGS) entry which is preliminary data.</text>
</comment>
<evidence type="ECO:0000259" key="11">
    <source>
        <dbReference type="Pfam" id="PF12626"/>
    </source>
</evidence>
<dbReference type="FunFam" id="3.30.460.10:FF:000035">
    <property type="entry name" value="Poly(A) polymerase I"/>
    <property type="match status" value="1"/>
</dbReference>
<keyword evidence="3 7" id="KW-0547">Nucleotide-binding</keyword>
<evidence type="ECO:0000256" key="7">
    <source>
        <dbReference type="HAMAP-Rule" id="MF_00957"/>
    </source>
</evidence>
<evidence type="ECO:0000256" key="9">
    <source>
        <dbReference type="SAM" id="MobiDB-lite"/>
    </source>
</evidence>
<keyword evidence="2 7" id="KW-0808">Transferase</keyword>
<dbReference type="PANTHER" id="PTHR43051:SF1">
    <property type="entry name" value="POLYNUCLEOTIDE ADENYLYLTRANSFERASE FAMILY PROTEIN"/>
    <property type="match status" value="1"/>
</dbReference>
<dbReference type="GO" id="GO:1990817">
    <property type="term" value="F:poly(A) RNA polymerase activity"/>
    <property type="evidence" value="ECO:0007669"/>
    <property type="project" value="UniProtKB-UniRule"/>
</dbReference>
<keyword evidence="4 7" id="KW-0067">ATP-binding</keyword>
<dbReference type="InterPro" id="IPR025866">
    <property type="entry name" value="PolyA_pol_arg_C_dom"/>
</dbReference>
<evidence type="ECO:0000313" key="14">
    <source>
        <dbReference type="Proteomes" id="UP000626148"/>
    </source>
</evidence>
<dbReference type="EC" id="2.7.7.19" evidence="7"/>
<keyword evidence="6 7" id="KW-0804">Transcription</keyword>
<dbReference type="GO" id="GO:0003723">
    <property type="term" value="F:RNA binding"/>
    <property type="evidence" value="ECO:0007669"/>
    <property type="project" value="UniProtKB-UniRule"/>
</dbReference>
<dbReference type="GO" id="GO:0005524">
    <property type="term" value="F:ATP binding"/>
    <property type="evidence" value="ECO:0007669"/>
    <property type="project" value="UniProtKB-UniRule"/>
</dbReference>
<sequence>MVVEWIKRWLPQRANGSALVSIPRDKHSISRKDISHNALKVLYRLQNAGYEGYLVGGCVRDLQLGLKPKDFDVATDATPEQVRKLFSNSRLIGRRFRIVHVTFGREIIEVTTFRGRADDGEADPNQQKQSDEGLLLRDNVYGSLEEDAERRDFTVNALYYTPKDFSLQAYGTGLTDLDNRILRIIGDPETRYREDPVRMMRALRFAAKLDFDIDPATCNCIPELAPLLSHVAPARLFDEVLKMLMSGHGLSTWRKMREYNLVEPLFPETFAALKIDSDRYFEGFIEQALINTDDRINRGKPVTPAFLYAALLWPAVREDAEHRIDMGTPEQPAWQQAMSQVVSNQVRSIAIPKRFSIPMKEIWELQLRLPKRTPKRAEQLLGHPRFRAAYDFLLLRDSAGEKLGDLAQWWTDYQEQNPDKRATMAKDASPKRPRRRRRRRAPTEDQP</sequence>
<dbReference type="HAMAP" id="MF_00957">
    <property type="entry name" value="PolyA_pol"/>
    <property type="match status" value="1"/>
</dbReference>
<feature type="domain" description="Poly A polymerase head" evidence="10">
    <location>
        <begin position="53"/>
        <end position="183"/>
    </location>
</feature>
<proteinExistence type="inferred from homology"/>